<evidence type="ECO:0000256" key="7">
    <source>
        <dbReference type="ARBA" id="ARBA00048741"/>
    </source>
</evidence>
<feature type="domain" description="Glutamine amidotransferase type-2" evidence="11">
    <location>
        <begin position="2"/>
        <end position="234"/>
    </location>
</feature>
<comment type="similarity">
    <text evidence="2">Belongs to the asparagine synthetase family.</text>
</comment>
<name>I4YYA6_9HYPH</name>
<dbReference type="GO" id="GO:0005829">
    <property type="term" value="C:cytosol"/>
    <property type="evidence" value="ECO:0007669"/>
    <property type="project" value="TreeGrafter"/>
</dbReference>
<keyword evidence="4 9" id="KW-0547">Nucleotide-binding</keyword>
<feature type="binding site" evidence="9">
    <location>
        <position position="318"/>
    </location>
    <ligand>
        <name>ATP</name>
        <dbReference type="ChEBI" id="CHEBI:30616"/>
    </ligand>
</feature>
<dbReference type="RefSeq" id="WP_009491680.1">
    <property type="nucleotide sequence ID" value="NZ_CP141048.1"/>
</dbReference>
<organism evidence="12 13">
    <name type="scientific">Microvirga lotononidis</name>
    <dbReference type="NCBI Taxonomy" id="864069"/>
    <lineage>
        <taxon>Bacteria</taxon>
        <taxon>Pseudomonadati</taxon>
        <taxon>Pseudomonadota</taxon>
        <taxon>Alphaproteobacteria</taxon>
        <taxon>Hyphomicrobiales</taxon>
        <taxon>Methylobacteriaceae</taxon>
        <taxon>Microvirga</taxon>
    </lineage>
</organism>
<sequence>MCGIVGFLFLPRHGRMEPGKLLERMTSSLVTRGPDDHGEWIDSSAGVALGHRRLSVIDLSPAGHQPMISQSGRYVLVFNGEIYNHKDIRKSLEEVGEGGYFPHRGDDRSAGSRAWRGGSDTETLLAAIERWGVRQALERCVGMFAFGLWDRQERVLTLARDRMGEKPLYYGHTNGMFVFASELKAFQTIPGFNPTINSTALWQYFYQRAIPAPHSIYDGIFKLEPGQLLTLEMTGSQPLGEVKTEYYWSLQTALSGEPFRGTAEDAADELRRILTEAVRMQMIADVPVGAFLSGGIDSSTIVALMQSVSSRKVQSYTIGFEEAGFNEAHHARAVAECLGTDHHELTVTPSEALAVVPHLAEIWDEPFGDSSQVPTAVLSRMTRENVTVALSGDGGDELFCGYKRQHTAAAIERIPGKPLFGALLFAFNSPSAIMRLRALPVGRSSKAAANRLGALAEMFALDSPAHRYMAFSFRPDYWSSLLNQASNYHIGASTFPVSDARDRLTLVSAMDAVTYLPTDILTKVDRAAMAVSLETRLPLLDHRVVEFAFSLPSSYKVRQGQTKWPLRQILNSFVPNSIIDRPKMGFGVPIGTWLRGPLKSWAADLLFSSDVRDDFLNEKTIKRMWGDHQSGTWNYADHLWRVLMLRSWQACYGR</sequence>
<keyword evidence="8" id="KW-0061">Asparagine biosynthesis</keyword>
<dbReference type="EC" id="6.3.5.4" evidence="3"/>
<dbReference type="EMBL" id="JH660642">
    <property type="protein sequence ID" value="EIM28948.1"/>
    <property type="molecule type" value="Genomic_DNA"/>
</dbReference>
<dbReference type="GO" id="GO:0006529">
    <property type="term" value="P:asparagine biosynthetic process"/>
    <property type="evidence" value="ECO:0007669"/>
    <property type="project" value="UniProtKB-KW"/>
</dbReference>
<dbReference type="GO" id="GO:0005524">
    <property type="term" value="F:ATP binding"/>
    <property type="evidence" value="ECO:0007669"/>
    <property type="project" value="UniProtKB-KW"/>
</dbReference>
<protein>
    <recommendedName>
        <fullName evidence="3">asparagine synthase (glutamine-hydrolyzing)</fullName>
        <ecNumber evidence="3">6.3.5.4</ecNumber>
    </recommendedName>
</protein>
<dbReference type="Proteomes" id="UP000003947">
    <property type="component" value="Unassembled WGS sequence"/>
</dbReference>
<dbReference type="InterPro" id="IPR017932">
    <property type="entry name" value="GATase_2_dom"/>
</dbReference>
<dbReference type="eggNOG" id="COG0367">
    <property type="taxonomic scope" value="Bacteria"/>
</dbReference>
<dbReference type="STRING" id="864069.MicloDRAFT_00025960"/>
<feature type="binding site" evidence="9">
    <location>
        <begin position="391"/>
        <end position="392"/>
    </location>
    <ligand>
        <name>ATP</name>
        <dbReference type="ChEBI" id="CHEBI:30616"/>
    </ligand>
</feature>
<feature type="binding site" evidence="9">
    <location>
        <position position="120"/>
    </location>
    <ligand>
        <name>L-glutamine</name>
        <dbReference type="ChEBI" id="CHEBI:58359"/>
    </ligand>
</feature>
<dbReference type="InterPro" id="IPR029055">
    <property type="entry name" value="Ntn_hydrolases_N"/>
</dbReference>
<dbReference type="OrthoDB" id="9763290at2"/>
<evidence type="ECO:0000256" key="2">
    <source>
        <dbReference type="ARBA" id="ARBA00005752"/>
    </source>
</evidence>
<evidence type="ECO:0000313" key="13">
    <source>
        <dbReference type="Proteomes" id="UP000003947"/>
    </source>
</evidence>
<dbReference type="InterPro" id="IPR033738">
    <property type="entry name" value="AsnB_N"/>
</dbReference>
<evidence type="ECO:0000256" key="3">
    <source>
        <dbReference type="ARBA" id="ARBA00012737"/>
    </source>
</evidence>
<dbReference type="PIRSF" id="PIRSF001589">
    <property type="entry name" value="Asn_synthetase_glu-h"/>
    <property type="match status" value="1"/>
</dbReference>
<keyword evidence="13" id="KW-1185">Reference proteome</keyword>
<dbReference type="InterPro" id="IPR014729">
    <property type="entry name" value="Rossmann-like_a/b/a_fold"/>
</dbReference>
<reference evidence="12 13" key="1">
    <citation type="submission" date="2012-02" db="EMBL/GenBank/DDBJ databases">
        <title>Improved High-Quality Draft sequence of Microvirga sp. WSM3557.</title>
        <authorList>
            <consortium name="US DOE Joint Genome Institute"/>
            <person name="Lucas S."/>
            <person name="Han J."/>
            <person name="Lapidus A."/>
            <person name="Cheng J.-F."/>
            <person name="Goodwin L."/>
            <person name="Pitluck S."/>
            <person name="Peters L."/>
            <person name="Zhang X."/>
            <person name="Detter J.C."/>
            <person name="Han C."/>
            <person name="Tapia R."/>
            <person name="Land M."/>
            <person name="Hauser L."/>
            <person name="Kyrpides N."/>
            <person name="Ivanova N."/>
            <person name="Pagani I."/>
            <person name="Brau L."/>
            <person name="Yates R."/>
            <person name="O'Hara G."/>
            <person name="Rui T."/>
            <person name="Howieson J."/>
            <person name="Reeve W."/>
            <person name="Woyke T."/>
        </authorList>
    </citation>
    <scope>NUCLEOTIDE SEQUENCE [LARGE SCALE GENOMIC DNA]</scope>
    <source>
        <strain evidence="12 13">WSM3557</strain>
    </source>
</reference>
<evidence type="ECO:0000256" key="5">
    <source>
        <dbReference type="ARBA" id="ARBA00022840"/>
    </source>
</evidence>
<feature type="active site" description="For GATase activity" evidence="8">
    <location>
        <position position="2"/>
    </location>
</feature>
<dbReference type="Gene3D" id="3.40.50.620">
    <property type="entry name" value="HUPs"/>
    <property type="match status" value="1"/>
</dbReference>
<dbReference type="SUPFAM" id="SSF52402">
    <property type="entry name" value="Adenine nucleotide alpha hydrolases-like"/>
    <property type="match status" value="1"/>
</dbReference>
<dbReference type="PATRIC" id="fig|864069.3.peg.2806"/>
<dbReference type="CDD" id="cd00712">
    <property type="entry name" value="AsnB"/>
    <property type="match status" value="1"/>
</dbReference>
<keyword evidence="8" id="KW-0028">Amino-acid biosynthesis</keyword>
<dbReference type="InterPro" id="IPR001962">
    <property type="entry name" value="Asn_synthase"/>
</dbReference>
<dbReference type="InterPro" id="IPR051786">
    <property type="entry name" value="ASN_synthetase/amidase"/>
</dbReference>
<evidence type="ECO:0000256" key="8">
    <source>
        <dbReference type="PIRSR" id="PIRSR001589-1"/>
    </source>
</evidence>
<dbReference type="PROSITE" id="PS51278">
    <property type="entry name" value="GATASE_TYPE_2"/>
    <property type="match status" value="1"/>
</dbReference>
<comment type="pathway">
    <text evidence="1">Amino-acid biosynthesis; L-asparagine biosynthesis; L-asparagine from L-aspartate (L-Gln route): step 1/1.</text>
</comment>
<evidence type="ECO:0000256" key="1">
    <source>
        <dbReference type="ARBA" id="ARBA00005187"/>
    </source>
</evidence>
<proteinExistence type="inferred from homology"/>
<accession>I4YYA6</accession>
<dbReference type="AlphaFoldDB" id="I4YYA6"/>
<keyword evidence="6 8" id="KW-0315">Glutamine amidotransferase</keyword>
<evidence type="ECO:0000256" key="9">
    <source>
        <dbReference type="PIRSR" id="PIRSR001589-2"/>
    </source>
</evidence>
<dbReference type="CDD" id="cd01991">
    <property type="entry name" value="Asn_synthase_B_C"/>
    <property type="match status" value="1"/>
</dbReference>
<evidence type="ECO:0000256" key="4">
    <source>
        <dbReference type="ARBA" id="ARBA00022741"/>
    </source>
</evidence>
<evidence type="ECO:0000256" key="10">
    <source>
        <dbReference type="PIRSR" id="PIRSR001589-3"/>
    </source>
</evidence>
<gene>
    <name evidence="12" type="ORF">MicloDRAFT_00025960</name>
</gene>
<dbReference type="GO" id="GO:0004066">
    <property type="term" value="F:asparagine synthase (glutamine-hydrolyzing) activity"/>
    <property type="evidence" value="ECO:0007669"/>
    <property type="project" value="UniProtKB-EC"/>
</dbReference>
<dbReference type="Gene3D" id="3.60.20.10">
    <property type="entry name" value="Glutamine Phosphoribosylpyrophosphate, subunit 1, domain 1"/>
    <property type="match status" value="1"/>
</dbReference>
<feature type="site" description="Important for beta-aspartyl-AMP intermediate formation" evidence="10">
    <location>
        <position position="393"/>
    </location>
</feature>
<evidence type="ECO:0000313" key="12">
    <source>
        <dbReference type="EMBL" id="EIM28948.1"/>
    </source>
</evidence>
<evidence type="ECO:0000259" key="11">
    <source>
        <dbReference type="PROSITE" id="PS51278"/>
    </source>
</evidence>
<dbReference type="InterPro" id="IPR006426">
    <property type="entry name" value="Asn_synth_AEB"/>
</dbReference>
<comment type="catalytic activity">
    <reaction evidence="7">
        <text>L-aspartate + L-glutamine + ATP + H2O = L-asparagine + L-glutamate + AMP + diphosphate + H(+)</text>
        <dbReference type="Rhea" id="RHEA:12228"/>
        <dbReference type="ChEBI" id="CHEBI:15377"/>
        <dbReference type="ChEBI" id="CHEBI:15378"/>
        <dbReference type="ChEBI" id="CHEBI:29985"/>
        <dbReference type="ChEBI" id="CHEBI:29991"/>
        <dbReference type="ChEBI" id="CHEBI:30616"/>
        <dbReference type="ChEBI" id="CHEBI:33019"/>
        <dbReference type="ChEBI" id="CHEBI:58048"/>
        <dbReference type="ChEBI" id="CHEBI:58359"/>
        <dbReference type="ChEBI" id="CHEBI:456215"/>
        <dbReference type="EC" id="6.3.5.4"/>
    </reaction>
</comment>
<dbReference type="HOGENOM" id="CLU_014658_3_1_5"/>
<dbReference type="SUPFAM" id="SSF56235">
    <property type="entry name" value="N-terminal nucleophile aminohydrolases (Ntn hydrolases)"/>
    <property type="match status" value="1"/>
</dbReference>
<dbReference type="PANTHER" id="PTHR43284">
    <property type="entry name" value="ASPARAGINE SYNTHETASE (GLUTAMINE-HYDROLYZING)"/>
    <property type="match status" value="1"/>
</dbReference>
<keyword evidence="5 9" id="KW-0067">ATP-binding</keyword>
<dbReference type="PANTHER" id="PTHR43284:SF1">
    <property type="entry name" value="ASPARAGINE SYNTHETASE"/>
    <property type="match status" value="1"/>
</dbReference>
<evidence type="ECO:0000256" key="6">
    <source>
        <dbReference type="ARBA" id="ARBA00022962"/>
    </source>
</evidence>
<dbReference type="NCBIfam" id="TIGR01536">
    <property type="entry name" value="asn_synth_AEB"/>
    <property type="match status" value="1"/>
</dbReference>
<dbReference type="Pfam" id="PF00733">
    <property type="entry name" value="Asn_synthase"/>
    <property type="match status" value="1"/>
</dbReference>
<dbReference type="Pfam" id="PF13522">
    <property type="entry name" value="GATase_6"/>
    <property type="match status" value="1"/>
</dbReference>